<feature type="compositionally biased region" description="Low complexity" evidence="1">
    <location>
        <begin position="44"/>
        <end position="55"/>
    </location>
</feature>
<accession>A0A6I9PD27</accession>
<dbReference type="OrthoDB" id="7249367at2759"/>
<protein>
    <submittedName>
        <fullName evidence="3">Uncharacterized protein C2orf47 homolog, mitochondrial-like</fullName>
    </submittedName>
</protein>
<gene>
    <name evidence="3" type="primary">LOC104957918</name>
</gene>
<dbReference type="PANTHER" id="PTHR13333">
    <property type="entry name" value="M-AAA PROTEASE-INTERACTING PROTEIN 1, MITOCHONDRIAL"/>
    <property type="match status" value="1"/>
</dbReference>
<dbReference type="KEGG" id="ncc:104957918"/>
<dbReference type="GeneID" id="104957918"/>
<reference evidence="3" key="1">
    <citation type="submission" date="2025-08" db="UniProtKB">
        <authorList>
            <consortium name="RefSeq"/>
        </authorList>
    </citation>
    <scope>IDENTIFICATION</scope>
    <source>
        <tissue evidence="3">Muscle</tissue>
    </source>
</reference>
<evidence type="ECO:0000256" key="1">
    <source>
        <dbReference type="SAM" id="MobiDB-lite"/>
    </source>
</evidence>
<dbReference type="GO" id="GO:0005743">
    <property type="term" value="C:mitochondrial inner membrane"/>
    <property type="evidence" value="ECO:0007669"/>
    <property type="project" value="TreeGrafter"/>
</dbReference>
<sequence>MALPVLRGFHRVSSTLKITRLFLNESPVLNWGGRPRLPPPPAQRPFSSAAGGQQNQNQKVVVFGIPNPFIWVRTRMYYFLIRAYFDKEFRIEEFSEGAKQVHP</sequence>
<feature type="region of interest" description="Disordered" evidence="1">
    <location>
        <begin position="31"/>
        <end position="55"/>
    </location>
</feature>
<keyword evidence="2" id="KW-1185">Reference proteome</keyword>
<evidence type="ECO:0000313" key="2">
    <source>
        <dbReference type="Proteomes" id="UP000504611"/>
    </source>
</evidence>
<dbReference type="PANTHER" id="PTHR13333:SF5">
    <property type="entry name" value="M-AAA PROTEASE-INTERACTING PROTEIN 1, MITOCHONDRIAL"/>
    <property type="match status" value="1"/>
</dbReference>
<dbReference type="AlphaFoldDB" id="A0A6I9PD27"/>
<evidence type="ECO:0000313" key="3">
    <source>
        <dbReference type="RefSeq" id="XP_010783896.1"/>
    </source>
</evidence>
<dbReference type="GO" id="GO:0032979">
    <property type="term" value="P:protein insertion into mitochondrial inner membrane from matrix"/>
    <property type="evidence" value="ECO:0007669"/>
    <property type="project" value="TreeGrafter"/>
</dbReference>
<dbReference type="Proteomes" id="UP000504611">
    <property type="component" value="Unplaced"/>
</dbReference>
<name>A0A6I9PD27_9TELE</name>
<proteinExistence type="predicted"/>
<organism evidence="2 3">
    <name type="scientific">Notothenia coriiceps</name>
    <name type="common">black rockcod</name>
    <dbReference type="NCBI Taxonomy" id="8208"/>
    <lineage>
        <taxon>Eukaryota</taxon>
        <taxon>Metazoa</taxon>
        <taxon>Chordata</taxon>
        <taxon>Craniata</taxon>
        <taxon>Vertebrata</taxon>
        <taxon>Euteleostomi</taxon>
        <taxon>Actinopterygii</taxon>
        <taxon>Neopterygii</taxon>
        <taxon>Teleostei</taxon>
        <taxon>Neoteleostei</taxon>
        <taxon>Acanthomorphata</taxon>
        <taxon>Eupercaria</taxon>
        <taxon>Perciformes</taxon>
        <taxon>Notothenioidei</taxon>
        <taxon>Nototheniidae</taxon>
        <taxon>Notothenia</taxon>
    </lineage>
</organism>
<dbReference type="GO" id="GO:0043022">
    <property type="term" value="F:ribosome binding"/>
    <property type="evidence" value="ECO:0007669"/>
    <property type="project" value="TreeGrafter"/>
</dbReference>
<dbReference type="RefSeq" id="XP_010783896.1">
    <property type="nucleotide sequence ID" value="XM_010785594.1"/>
</dbReference>